<dbReference type="Gene3D" id="3.30.110.60">
    <property type="entry name" value="YhbY-like"/>
    <property type="match status" value="1"/>
</dbReference>
<feature type="region of interest" description="Disordered" evidence="4">
    <location>
        <begin position="367"/>
        <end position="391"/>
    </location>
</feature>
<evidence type="ECO:0000256" key="4">
    <source>
        <dbReference type="SAM" id="MobiDB-lite"/>
    </source>
</evidence>
<dbReference type="Pfam" id="PF01985">
    <property type="entry name" value="CRS1_YhbY"/>
    <property type="match status" value="1"/>
</dbReference>
<feature type="coiled-coil region" evidence="3">
    <location>
        <begin position="287"/>
        <end position="321"/>
    </location>
</feature>
<keyword evidence="3" id="KW-0175">Coiled coil</keyword>
<dbReference type="OrthoDB" id="1936631at2759"/>
<dbReference type="InterPro" id="IPR040286">
    <property type="entry name" value="At3g25440-like"/>
</dbReference>
<dbReference type="EMBL" id="CM035410">
    <property type="protein sequence ID" value="KAH7437391.1"/>
    <property type="molecule type" value="Genomic_DNA"/>
</dbReference>
<dbReference type="InterPro" id="IPR035920">
    <property type="entry name" value="YhbY-like_sf"/>
</dbReference>
<dbReference type="EMBL" id="CM035410">
    <property type="protein sequence ID" value="KAH7437392.1"/>
    <property type="molecule type" value="Genomic_DNA"/>
</dbReference>
<dbReference type="PANTHER" id="PTHR31426">
    <property type="entry name" value="GROUP II INTRON SPLICING FACTOR CRS1-LIKE"/>
    <property type="match status" value="1"/>
</dbReference>
<organism evidence="6 7">
    <name type="scientific">Ceratopteris richardii</name>
    <name type="common">Triangle waterfern</name>
    <dbReference type="NCBI Taxonomy" id="49495"/>
    <lineage>
        <taxon>Eukaryota</taxon>
        <taxon>Viridiplantae</taxon>
        <taxon>Streptophyta</taxon>
        <taxon>Embryophyta</taxon>
        <taxon>Tracheophyta</taxon>
        <taxon>Polypodiopsida</taxon>
        <taxon>Polypodiidae</taxon>
        <taxon>Polypodiales</taxon>
        <taxon>Pteridineae</taxon>
        <taxon>Pteridaceae</taxon>
        <taxon>Parkerioideae</taxon>
        <taxon>Ceratopteris</taxon>
    </lineage>
</organism>
<protein>
    <recommendedName>
        <fullName evidence="5">CRM domain-containing protein</fullName>
    </recommendedName>
</protein>
<feature type="coiled-coil region" evidence="3">
    <location>
        <begin position="137"/>
        <end position="167"/>
    </location>
</feature>
<feature type="region of interest" description="Disordered" evidence="4">
    <location>
        <begin position="408"/>
        <end position="429"/>
    </location>
</feature>
<dbReference type="PANTHER" id="PTHR31426:SF2">
    <property type="entry name" value="OS01G0958400 PROTEIN"/>
    <property type="match status" value="1"/>
</dbReference>
<evidence type="ECO:0000259" key="5">
    <source>
        <dbReference type="PROSITE" id="PS51295"/>
    </source>
</evidence>
<dbReference type="SUPFAM" id="SSF75471">
    <property type="entry name" value="YhbY-like"/>
    <property type="match status" value="1"/>
</dbReference>
<keyword evidence="7" id="KW-1185">Reference proteome</keyword>
<evidence type="ECO:0000313" key="7">
    <source>
        <dbReference type="Proteomes" id="UP000825935"/>
    </source>
</evidence>
<evidence type="ECO:0000313" key="6">
    <source>
        <dbReference type="EMBL" id="KAH7437393.1"/>
    </source>
</evidence>
<gene>
    <name evidence="6" type="ORF">KP509_05G069000</name>
</gene>
<accession>A0A8T2UUE5</accession>
<dbReference type="AlphaFoldDB" id="A0A8T2UUE5"/>
<proteinExistence type="predicted"/>
<evidence type="ECO:0000256" key="1">
    <source>
        <dbReference type="ARBA" id="ARBA00022884"/>
    </source>
</evidence>
<comment type="caution">
    <text evidence="6">The sequence shown here is derived from an EMBL/GenBank/DDBJ whole genome shotgun (WGS) entry which is preliminary data.</text>
</comment>
<dbReference type="GO" id="GO:0003723">
    <property type="term" value="F:RNA binding"/>
    <property type="evidence" value="ECO:0007669"/>
    <property type="project" value="UniProtKB-UniRule"/>
</dbReference>
<sequence length="429" mass="49372">MMHIGLRRIAKYTVPISRYGCHHVFQMFEAEQGVCTLLPYHESRALHTFQPASKSWFQCRDLNQLRHTWSPWNASGVFFIIKFAFFGQMQFTSFSTASDKKIIKEEKKKKKKKKSKRGIIKKLKQLRYVTKIKKANMDHEQKLLARMERAKKKIERLEDALQDYELPPLPPPKHDPESLTAEELHYLKRLGYKHKNYMILGVRKVFGGVILNMHLHWKKHQLVKIRCKNFTREQINETGAQLARLSGGIVVDVQKGDTIVMYRGRNYKRPEELTPRNTLSKRKALFKAKFEQSLESTRKNLEAAEKELALYREHKAKEEAGLFSQTPTVGCFSSWSDTEDEQTLQASVQHSGSEDIDVDPALVCESDSVLESSSDTESQSGIRLDSESDSDLDSVKYARSLVLSVSDDSDLDSDFDMNEKSSRSNGCEL</sequence>
<dbReference type="SMART" id="SM01103">
    <property type="entry name" value="CRS1_YhbY"/>
    <property type="match status" value="1"/>
</dbReference>
<dbReference type="EMBL" id="CM035410">
    <property type="protein sequence ID" value="KAH7437393.1"/>
    <property type="molecule type" value="Genomic_DNA"/>
</dbReference>
<reference evidence="6" key="1">
    <citation type="submission" date="2021-08" db="EMBL/GenBank/DDBJ databases">
        <title>WGS assembly of Ceratopteris richardii.</title>
        <authorList>
            <person name="Marchant D.B."/>
            <person name="Chen G."/>
            <person name="Jenkins J."/>
            <person name="Shu S."/>
            <person name="Leebens-Mack J."/>
            <person name="Grimwood J."/>
            <person name="Schmutz J."/>
            <person name="Soltis P."/>
            <person name="Soltis D."/>
            <person name="Chen Z.-H."/>
        </authorList>
    </citation>
    <scope>NUCLEOTIDE SEQUENCE</scope>
    <source>
        <strain evidence="6">Whitten #5841</strain>
        <tissue evidence="6">Leaf</tissue>
    </source>
</reference>
<dbReference type="InterPro" id="IPR001890">
    <property type="entry name" value="RNA-binding_CRM"/>
</dbReference>
<keyword evidence="1 2" id="KW-0694">RNA-binding</keyword>
<feature type="compositionally biased region" description="Polar residues" evidence="4">
    <location>
        <begin position="369"/>
        <end position="381"/>
    </location>
</feature>
<feature type="domain" description="CRM" evidence="5">
    <location>
        <begin position="177"/>
        <end position="274"/>
    </location>
</feature>
<dbReference type="PROSITE" id="PS51295">
    <property type="entry name" value="CRM"/>
    <property type="match status" value="1"/>
</dbReference>
<dbReference type="Proteomes" id="UP000825935">
    <property type="component" value="Chromosome 5"/>
</dbReference>
<name>A0A8T2UUE5_CERRI</name>
<evidence type="ECO:0000256" key="2">
    <source>
        <dbReference type="PROSITE-ProRule" id="PRU00626"/>
    </source>
</evidence>
<evidence type="ECO:0000256" key="3">
    <source>
        <dbReference type="SAM" id="Coils"/>
    </source>
</evidence>